<evidence type="ECO:0008006" key="5">
    <source>
        <dbReference type="Google" id="ProtNLM"/>
    </source>
</evidence>
<evidence type="ECO:0000313" key="3">
    <source>
        <dbReference type="EMBL" id="PCC41177.1"/>
    </source>
</evidence>
<gene>
    <name evidence="3" type="ORF">CIK65_19040</name>
</gene>
<dbReference type="AlphaFoldDB" id="A0A2A3YPE7"/>
<name>A0A2A3YPE7_BREAU</name>
<sequence>MKKTATTLVAAGVAALLALTGCSEGQQNSDTQPNEGTQQTQEQSRPTAPIFEDSNELLAAVQGVGSCSENGGADKPRSDGSSKVMMFESECEVVADGEPLWTEGSVILDGSETSARGLLDANEDAHPESGVALVGSNWWITFDEALDSEAQQPVNDWLSNVQTEIGGEVVHF</sequence>
<feature type="chain" id="PRO_5012539698" description="Lipoprotein" evidence="2">
    <location>
        <begin position="26"/>
        <end position="172"/>
    </location>
</feature>
<keyword evidence="2" id="KW-0732">Signal</keyword>
<feature type="compositionally biased region" description="Polar residues" evidence="1">
    <location>
        <begin position="24"/>
        <end position="46"/>
    </location>
</feature>
<comment type="caution">
    <text evidence="3">The sequence shown here is derived from an EMBL/GenBank/DDBJ whole genome shotgun (WGS) entry which is preliminary data.</text>
</comment>
<dbReference type="PROSITE" id="PS51257">
    <property type="entry name" value="PROKAR_LIPOPROTEIN"/>
    <property type="match status" value="1"/>
</dbReference>
<feature type="region of interest" description="Disordered" evidence="1">
    <location>
        <begin position="24"/>
        <end position="49"/>
    </location>
</feature>
<dbReference type="Proteomes" id="UP000218620">
    <property type="component" value="Unassembled WGS sequence"/>
</dbReference>
<protein>
    <recommendedName>
        <fullName evidence="5">Lipoprotein</fullName>
    </recommendedName>
</protein>
<evidence type="ECO:0000313" key="4">
    <source>
        <dbReference type="Proteomes" id="UP000218620"/>
    </source>
</evidence>
<organism evidence="3 4">
    <name type="scientific">Brevibacterium aurantiacum</name>
    <dbReference type="NCBI Taxonomy" id="273384"/>
    <lineage>
        <taxon>Bacteria</taxon>
        <taxon>Bacillati</taxon>
        <taxon>Actinomycetota</taxon>
        <taxon>Actinomycetes</taxon>
        <taxon>Micrococcales</taxon>
        <taxon>Brevibacteriaceae</taxon>
        <taxon>Brevibacterium</taxon>
    </lineage>
</organism>
<feature type="signal peptide" evidence="2">
    <location>
        <begin position="1"/>
        <end position="25"/>
    </location>
</feature>
<dbReference type="EMBL" id="NRGQ01000059">
    <property type="protein sequence ID" value="PCC41177.1"/>
    <property type="molecule type" value="Genomic_DNA"/>
</dbReference>
<proteinExistence type="predicted"/>
<evidence type="ECO:0000256" key="1">
    <source>
        <dbReference type="SAM" id="MobiDB-lite"/>
    </source>
</evidence>
<accession>A0A2A3YPE7</accession>
<evidence type="ECO:0000256" key="2">
    <source>
        <dbReference type="SAM" id="SignalP"/>
    </source>
</evidence>
<reference evidence="3 4" key="1">
    <citation type="journal article" date="2017" name="Elife">
        <title>Extensive horizontal gene transfer in cheese-associated bacteria.</title>
        <authorList>
            <person name="Bonham K.S."/>
            <person name="Wolfe B.E."/>
            <person name="Dutton R.J."/>
        </authorList>
    </citation>
    <scope>NUCLEOTIDE SEQUENCE [LARGE SCALE GENOMIC DNA]</scope>
    <source>
        <strain evidence="3 4">962_8</strain>
    </source>
</reference>